<evidence type="ECO:0000256" key="2">
    <source>
        <dbReference type="ARBA" id="ARBA00022679"/>
    </source>
</evidence>
<reference evidence="5" key="1">
    <citation type="submission" date="2022-10" db="EMBL/GenBank/DDBJ databases">
        <title>The complete genomes of actinobacterial strains from the NBC collection.</title>
        <authorList>
            <person name="Joergensen T.S."/>
            <person name="Alvarez Arevalo M."/>
            <person name="Sterndorff E.B."/>
            <person name="Faurdal D."/>
            <person name="Vuksanovic O."/>
            <person name="Mourched A.-S."/>
            <person name="Charusanti P."/>
            <person name="Shaw S."/>
            <person name="Blin K."/>
            <person name="Weber T."/>
        </authorList>
    </citation>
    <scope>NUCLEOTIDE SEQUENCE</scope>
    <source>
        <strain evidence="5">NBC_00119</strain>
    </source>
</reference>
<organism evidence="5">
    <name type="scientific">Streptomyces sp. NBC_00119</name>
    <dbReference type="NCBI Taxonomy" id="2975659"/>
    <lineage>
        <taxon>Bacteria</taxon>
        <taxon>Bacillati</taxon>
        <taxon>Actinomycetota</taxon>
        <taxon>Actinomycetes</taxon>
        <taxon>Kitasatosporales</taxon>
        <taxon>Streptomycetaceae</taxon>
        <taxon>Streptomyces</taxon>
    </lineage>
</organism>
<proteinExistence type="inferred from homology"/>
<keyword evidence="2 5" id="KW-0808">Transferase</keyword>
<sequence length="266" mass="27761">MTPAPGVAPAPDLGPDPAAPATPGPWDGRPSLWLLGTPGRGEPQPPLDDSALDADERVRAAAFARSSDRGLYLAAHISLRRLLGACLGTSPGSVRFTREPCPRCGGPHGRPALPGPHPPLHFSLSHCEGLVLIGVAGSPVGVDAERVPDPGTVGDLVKVLHPAERADLAALPAEAHAAAFGRVWSRKEAYLKGVGVGLGRALDADYVGDRPRHDAVHPSGWSLRSLDLGPLRGTHAAAVALRDTAPPVLRILPDAYPHIPQQVRRT</sequence>
<evidence type="ECO:0000256" key="1">
    <source>
        <dbReference type="ARBA" id="ARBA00010990"/>
    </source>
</evidence>
<protein>
    <submittedName>
        <fullName evidence="5">4'-phosphopantetheinyl transferase superfamily protein</fullName>
    </submittedName>
</protein>
<accession>A0AAU1U1X2</accession>
<dbReference type="EMBL" id="CP108195">
    <property type="protein sequence ID" value="WTS10726.1"/>
    <property type="molecule type" value="Genomic_DNA"/>
</dbReference>
<feature type="region of interest" description="Disordered" evidence="3">
    <location>
        <begin position="1"/>
        <end position="50"/>
    </location>
</feature>
<feature type="domain" description="4'-phosphopantetheinyl transferase" evidence="4">
    <location>
        <begin position="139"/>
        <end position="205"/>
    </location>
</feature>
<dbReference type="PANTHER" id="PTHR12215">
    <property type="entry name" value="PHOSPHOPANTETHEINE TRANSFERASE"/>
    <property type="match status" value="1"/>
</dbReference>
<dbReference type="SUPFAM" id="SSF56214">
    <property type="entry name" value="4'-phosphopantetheinyl transferase"/>
    <property type="match status" value="2"/>
</dbReference>
<dbReference type="GO" id="GO:0000287">
    <property type="term" value="F:magnesium ion binding"/>
    <property type="evidence" value="ECO:0007669"/>
    <property type="project" value="InterPro"/>
</dbReference>
<dbReference type="InterPro" id="IPR050559">
    <property type="entry name" value="P-Pant_transferase_sf"/>
</dbReference>
<dbReference type="GO" id="GO:0005829">
    <property type="term" value="C:cytosol"/>
    <property type="evidence" value="ECO:0007669"/>
    <property type="project" value="TreeGrafter"/>
</dbReference>
<dbReference type="InterPro" id="IPR008278">
    <property type="entry name" value="4-PPantetheinyl_Trfase_dom"/>
</dbReference>
<dbReference type="InterPro" id="IPR037143">
    <property type="entry name" value="4-PPantetheinyl_Trfase_dom_sf"/>
</dbReference>
<evidence type="ECO:0000256" key="3">
    <source>
        <dbReference type="SAM" id="MobiDB-lite"/>
    </source>
</evidence>
<feature type="compositionally biased region" description="Pro residues" evidence="3">
    <location>
        <begin position="1"/>
        <end position="23"/>
    </location>
</feature>
<dbReference type="GO" id="GO:0019878">
    <property type="term" value="P:lysine biosynthetic process via aminoadipic acid"/>
    <property type="evidence" value="ECO:0007669"/>
    <property type="project" value="TreeGrafter"/>
</dbReference>
<comment type="similarity">
    <text evidence="1">Belongs to the P-Pant transferase superfamily. Gsp/Sfp/HetI/AcpT family.</text>
</comment>
<dbReference type="PANTHER" id="PTHR12215:SF10">
    <property type="entry name" value="L-AMINOADIPATE-SEMIALDEHYDE DEHYDROGENASE-PHOSPHOPANTETHEINYL TRANSFERASE"/>
    <property type="match status" value="1"/>
</dbReference>
<dbReference type="GO" id="GO:0008897">
    <property type="term" value="F:holo-[acyl-carrier-protein] synthase activity"/>
    <property type="evidence" value="ECO:0007669"/>
    <property type="project" value="InterPro"/>
</dbReference>
<name>A0AAU1U1X2_9ACTN</name>
<dbReference type="Gene3D" id="3.90.470.20">
    <property type="entry name" value="4'-phosphopantetheinyl transferase domain"/>
    <property type="match status" value="1"/>
</dbReference>
<evidence type="ECO:0000313" key="5">
    <source>
        <dbReference type="EMBL" id="WTS10726.1"/>
    </source>
</evidence>
<dbReference type="AlphaFoldDB" id="A0AAU1U1X2"/>
<evidence type="ECO:0000259" key="4">
    <source>
        <dbReference type="Pfam" id="PF01648"/>
    </source>
</evidence>
<gene>
    <name evidence="5" type="ORF">OHU69_06380</name>
</gene>
<dbReference type="Pfam" id="PF01648">
    <property type="entry name" value="ACPS"/>
    <property type="match status" value="1"/>
</dbReference>